<dbReference type="RefSeq" id="WP_174514000.1">
    <property type="nucleotide sequence ID" value="NZ_CABFMQ020000142.1"/>
</dbReference>
<proteinExistence type="predicted"/>
<dbReference type="Proteomes" id="UP000485880">
    <property type="component" value="Unassembled WGS sequence"/>
</dbReference>
<keyword evidence="2" id="KW-0472">Membrane</keyword>
<feature type="transmembrane region" description="Helical" evidence="2">
    <location>
        <begin position="9"/>
        <end position="29"/>
    </location>
</feature>
<evidence type="ECO:0000256" key="1">
    <source>
        <dbReference type="SAM" id="Coils"/>
    </source>
</evidence>
<dbReference type="InterPro" id="IPR007060">
    <property type="entry name" value="FtsL/DivIC"/>
</dbReference>
<dbReference type="EMBL" id="CABFMQ020000142">
    <property type="protein sequence ID" value="VTZ52417.1"/>
    <property type="molecule type" value="Genomic_DNA"/>
</dbReference>
<name>A0A8B6MBK9_METTU</name>
<comment type="caution">
    <text evidence="3">The sequence shown here is derived from an EMBL/GenBank/DDBJ whole genome shotgun (WGS) entry which is preliminary data.</text>
</comment>
<dbReference type="AlphaFoldDB" id="A0A8B6MBK9"/>
<sequence length="107" mass="12296">MVIRRRWRAILYPLCLYCVSGAAGGYFVWHAVNGERGLKTQDEYQLKIESLQKELRGLKADRALWQHKIELINGAVIDRDLLDEEARSLLGRDDKNDLVVLLPHPAN</sequence>
<gene>
    <name evidence="3" type="ORF">MPC4_80088</name>
</gene>
<keyword evidence="2" id="KW-0812">Transmembrane</keyword>
<organism evidence="3 4">
    <name type="scientific">Methylocella tundrae</name>
    <dbReference type="NCBI Taxonomy" id="227605"/>
    <lineage>
        <taxon>Bacteria</taxon>
        <taxon>Pseudomonadati</taxon>
        <taxon>Pseudomonadota</taxon>
        <taxon>Alphaproteobacteria</taxon>
        <taxon>Hyphomicrobiales</taxon>
        <taxon>Beijerinckiaceae</taxon>
        <taxon>Methylocella</taxon>
    </lineage>
</organism>
<evidence type="ECO:0000313" key="3">
    <source>
        <dbReference type="EMBL" id="VTZ52417.1"/>
    </source>
</evidence>
<keyword evidence="1" id="KW-0175">Coiled coil</keyword>
<feature type="coiled-coil region" evidence="1">
    <location>
        <begin position="41"/>
        <end position="68"/>
    </location>
</feature>
<keyword evidence="4" id="KW-1185">Reference proteome</keyword>
<reference evidence="3 4" key="1">
    <citation type="submission" date="2019-05" db="EMBL/GenBank/DDBJ databases">
        <authorList>
            <person name="Farhan Ul Haque M."/>
        </authorList>
    </citation>
    <scope>NUCLEOTIDE SEQUENCE [LARGE SCALE GENOMIC DNA]</scope>
    <source>
        <strain evidence="3">2</strain>
    </source>
</reference>
<evidence type="ECO:0000313" key="4">
    <source>
        <dbReference type="Proteomes" id="UP000485880"/>
    </source>
</evidence>
<evidence type="ECO:0000256" key="2">
    <source>
        <dbReference type="SAM" id="Phobius"/>
    </source>
</evidence>
<keyword evidence="2" id="KW-1133">Transmembrane helix</keyword>
<protein>
    <submittedName>
        <fullName evidence="3">Septum formation initiator</fullName>
    </submittedName>
</protein>
<dbReference type="Pfam" id="PF04977">
    <property type="entry name" value="DivIC"/>
    <property type="match status" value="1"/>
</dbReference>
<accession>A0A8B6MBK9</accession>